<dbReference type="EMBL" id="AP022563">
    <property type="protein sequence ID" value="BBX18591.1"/>
    <property type="molecule type" value="Genomic_DNA"/>
</dbReference>
<name>A0A7I7K528_9MYCO</name>
<dbReference type="KEGG" id="mdu:MDUV_34510"/>
<dbReference type="Gene3D" id="3.40.50.1820">
    <property type="entry name" value="alpha/beta hydrolase"/>
    <property type="match status" value="1"/>
</dbReference>
<feature type="compositionally biased region" description="Basic and acidic residues" evidence="1">
    <location>
        <begin position="108"/>
        <end position="118"/>
    </location>
</feature>
<evidence type="ECO:0000256" key="1">
    <source>
        <dbReference type="SAM" id="MobiDB-lite"/>
    </source>
</evidence>
<feature type="compositionally biased region" description="Acidic residues" evidence="1">
    <location>
        <begin position="119"/>
        <end position="131"/>
    </location>
</feature>
<organism evidence="2 3">
    <name type="scientific">Mycolicibacterium duvalii</name>
    <dbReference type="NCBI Taxonomy" id="39688"/>
    <lineage>
        <taxon>Bacteria</taxon>
        <taxon>Bacillati</taxon>
        <taxon>Actinomycetota</taxon>
        <taxon>Actinomycetes</taxon>
        <taxon>Mycobacteriales</taxon>
        <taxon>Mycobacteriaceae</taxon>
        <taxon>Mycolicibacterium</taxon>
    </lineage>
</organism>
<dbReference type="RefSeq" id="WP_098002431.1">
    <property type="nucleotide sequence ID" value="NZ_AP022563.1"/>
</dbReference>
<dbReference type="AlphaFoldDB" id="A0A7I7K528"/>
<evidence type="ECO:0000313" key="2">
    <source>
        <dbReference type="EMBL" id="BBX18591.1"/>
    </source>
</evidence>
<proteinExistence type="predicted"/>
<dbReference type="InterPro" id="IPR029058">
    <property type="entry name" value="AB_hydrolase_fold"/>
</dbReference>
<sequence length="518" mass="54683">MFAGAGVANAEGSASAADSGAPASSRTADSKAGSQDRRTESTSRADARLDRAARVESRRAALRREPEPEPDVERTDVEAGTAEAETPERTSDDVAAPEEPAPSLPVGDDEKKAQRVDDEVPADAADDEVPDESTFVQSIETDFSSRDDAVVLRASAAQNPWVGAANELAKVFDTLNDIGTAVYNLYTRTMEFLAGPLRAPFGSRVRAERSTLVLGDGVEVKADWYFPTSTRRPTGIIYFQHGFLATASFYSATAAYLAEKTNSIVVAPTLTWNVFDLENYPLMLPHTYRAIADLFTGDREALQASAKLAGYNGRLPDRVVLSGHSAGGGAAVGAAGYLVERGEADDLAGVVMLDGAAFFGTMATALAKIPTSIPVYNLAAEPANWNVYGEASYHLAKARPGEFTGLLLSGGKHSDGMQSASPTVQFLAYLATGFSAPGNVAVSETVAAGWIGDLLRGTHTAKFYGQPGSSLEILAGWWRQEAEVLSVETIPLGSLHQVFACLLNPAAVDCRPAGRLAA</sequence>
<dbReference type="Proteomes" id="UP000467006">
    <property type="component" value="Chromosome"/>
</dbReference>
<gene>
    <name evidence="2" type="ORF">MDUV_34510</name>
</gene>
<reference evidence="2 3" key="1">
    <citation type="journal article" date="2019" name="Emerg. Microbes Infect.">
        <title>Comprehensive subspecies identification of 175 nontuberculous mycobacteria species based on 7547 genomic profiles.</title>
        <authorList>
            <person name="Matsumoto Y."/>
            <person name="Kinjo T."/>
            <person name="Motooka D."/>
            <person name="Nabeya D."/>
            <person name="Jung N."/>
            <person name="Uechi K."/>
            <person name="Horii T."/>
            <person name="Iida T."/>
            <person name="Fujita J."/>
            <person name="Nakamura S."/>
        </authorList>
    </citation>
    <scope>NUCLEOTIDE SEQUENCE [LARGE SCALE GENOMIC DNA]</scope>
    <source>
        <strain evidence="2 3">JCM 6396</strain>
    </source>
</reference>
<keyword evidence="3" id="KW-1185">Reference proteome</keyword>
<accession>A0A7I7K528</accession>
<protein>
    <submittedName>
        <fullName evidence="2">Uncharacterized protein</fullName>
    </submittedName>
</protein>
<feature type="compositionally biased region" description="Basic and acidic residues" evidence="1">
    <location>
        <begin position="34"/>
        <end position="77"/>
    </location>
</feature>
<feature type="compositionally biased region" description="Low complexity" evidence="1">
    <location>
        <begin position="1"/>
        <end position="25"/>
    </location>
</feature>
<feature type="region of interest" description="Disordered" evidence="1">
    <location>
        <begin position="1"/>
        <end position="132"/>
    </location>
</feature>
<dbReference type="SUPFAM" id="SSF53474">
    <property type="entry name" value="alpha/beta-Hydrolases"/>
    <property type="match status" value="1"/>
</dbReference>
<evidence type="ECO:0000313" key="3">
    <source>
        <dbReference type="Proteomes" id="UP000467006"/>
    </source>
</evidence>